<gene>
    <name evidence="1" type="primary">RvY_16372-1</name>
    <name evidence="1" type="synonym">RvY_16372.1</name>
    <name evidence="1" type="ORF">RvY_16372</name>
</gene>
<evidence type="ECO:0000313" key="1">
    <source>
        <dbReference type="EMBL" id="GAV06363.1"/>
    </source>
</evidence>
<dbReference type="EMBL" id="BDGG01000013">
    <property type="protein sequence ID" value="GAV06363.1"/>
    <property type="molecule type" value="Genomic_DNA"/>
</dbReference>
<comment type="caution">
    <text evidence="1">The sequence shown here is derived from an EMBL/GenBank/DDBJ whole genome shotgun (WGS) entry which is preliminary data.</text>
</comment>
<protein>
    <recommendedName>
        <fullName evidence="3">7TM GPCR serpentine receptor class x (Srx) domain-containing protein</fullName>
    </recommendedName>
</protein>
<keyword evidence="2" id="KW-1185">Reference proteome</keyword>
<evidence type="ECO:0008006" key="3">
    <source>
        <dbReference type="Google" id="ProtNLM"/>
    </source>
</evidence>
<evidence type="ECO:0000313" key="2">
    <source>
        <dbReference type="Proteomes" id="UP000186922"/>
    </source>
</evidence>
<sequence>MDNRSDFANFTLRNATRRIELDISSTWAFTGRAVNASLGIFGNYCLMLAVYRDDRSSSGVRLLILNFAMCAFCFSQKARPEFWFTYQPITLMPVVALS</sequence>
<name>A0A1D1W114_RAMVA</name>
<dbReference type="AlphaFoldDB" id="A0A1D1W114"/>
<accession>A0A1D1W114</accession>
<proteinExistence type="predicted"/>
<organism evidence="1 2">
    <name type="scientific">Ramazzottius varieornatus</name>
    <name type="common">Water bear</name>
    <name type="synonym">Tardigrade</name>
    <dbReference type="NCBI Taxonomy" id="947166"/>
    <lineage>
        <taxon>Eukaryota</taxon>
        <taxon>Metazoa</taxon>
        <taxon>Ecdysozoa</taxon>
        <taxon>Tardigrada</taxon>
        <taxon>Eutardigrada</taxon>
        <taxon>Parachela</taxon>
        <taxon>Hypsibioidea</taxon>
        <taxon>Ramazzottiidae</taxon>
        <taxon>Ramazzottius</taxon>
    </lineage>
</organism>
<dbReference type="Proteomes" id="UP000186922">
    <property type="component" value="Unassembled WGS sequence"/>
</dbReference>
<reference evidence="1 2" key="1">
    <citation type="journal article" date="2016" name="Nat. Commun.">
        <title>Extremotolerant tardigrade genome and improved radiotolerance of human cultured cells by tardigrade-unique protein.</title>
        <authorList>
            <person name="Hashimoto T."/>
            <person name="Horikawa D.D."/>
            <person name="Saito Y."/>
            <person name="Kuwahara H."/>
            <person name="Kozuka-Hata H."/>
            <person name="Shin-I T."/>
            <person name="Minakuchi Y."/>
            <person name="Ohishi K."/>
            <person name="Motoyama A."/>
            <person name="Aizu T."/>
            <person name="Enomoto A."/>
            <person name="Kondo K."/>
            <person name="Tanaka S."/>
            <person name="Hara Y."/>
            <person name="Koshikawa S."/>
            <person name="Sagara H."/>
            <person name="Miura T."/>
            <person name="Yokobori S."/>
            <person name="Miyagawa K."/>
            <person name="Suzuki Y."/>
            <person name="Kubo T."/>
            <person name="Oyama M."/>
            <person name="Kohara Y."/>
            <person name="Fujiyama A."/>
            <person name="Arakawa K."/>
            <person name="Katayama T."/>
            <person name="Toyoda A."/>
            <person name="Kunieda T."/>
        </authorList>
    </citation>
    <scope>NUCLEOTIDE SEQUENCE [LARGE SCALE GENOMIC DNA]</scope>
    <source>
        <strain evidence="1 2">YOKOZUNA-1</strain>
    </source>
</reference>